<dbReference type="PANTHER" id="PTHR43420:SF12">
    <property type="entry name" value="N-ACETYLTRANSFERASE DOMAIN-CONTAINING PROTEIN"/>
    <property type="match status" value="1"/>
</dbReference>
<keyword evidence="1 4" id="KW-0808">Transferase</keyword>
<proteinExistence type="predicted"/>
<dbReference type="SUPFAM" id="SSF55729">
    <property type="entry name" value="Acyl-CoA N-acyltransferases (Nat)"/>
    <property type="match status" value="1"/>
</dbReference>
<reference evidence="4 5" key="1">
    <citation type="submission" date="2020-02" db="EMBL/GenBank/DDBJ databases">
        <title>Bacillus aquiflavi sp. nov., isolated from yellow water of strong flavor Chinese baijiu in Yibin region of China.</title>
        <authorList>
            <person name="Xie J."/>
        </authorList>
    </citation>
    <scope>NUCLEOTIDE SEQUENCE [LARGE SCALE GENOMIC DNA]</scope>
    <source>
        <strain evidence="4 5">SA4</strain>
    </source>
</reference>
<accession>A0A6M0QB89</accession>
<dbReference type="InterPro" id="IPR050680">
    <property type="entry name" value="YpeA/RimI_acetyltransf"/>
</dbReference>
<dbReference type="GO" id="GO:0016747">
    <property type="term" value="F:acyltransferase activity, transferring groups other than amino-acyl groups"/>
    <property type="evidence" value="ECO:0007669"/>
    <property type="project" value="InterPro"/>
</dbReference>
<dbReference type="PANTHER" id="PTHR43420">
    <property type="entry name" value="ACETYLTRANSFERASE"/>
    <property type="match status" value="1"/>
</dbReference>
<keyword evidence="2" id="KW-0012">Acyltransferase</keyword>
<name>A0A6M0QB89_9BACI</name>
<dbReference type="InterPro" id="IPR000182">
    <property type="entry name" value="GNAT_dom"/>
</dbReference>
<dbReference type="Gene3D" id="3.40.630.30">
    <property type="match status" value="1"/>
</dbReference>
<evidence type="ECO:0000313" key="4">
    <source>
        <dbReference type="EMBL" id="NEY73517.1"/>
    </source>
</evidence>
<gene>
    <name evidence="4" type="ORF">G4D63_17415</name>
</gene>
<dbReference type="AlphaFoldDB" id="A0A6M0QB89"/>
<dbReference type="CDD" id="cd04301">
    <property type="entry name" value="NAT_SF"/>
    <property type="match status" value="1"/>
</dbReference>
<evidence type="ECO:0000256" key="2">
    <source>
        <dbReference type="ARBA" id="ARBA00023315"/>
    </source>
</evidence>
<evidence type="ECO:0000313" key="5">
    <source>
        <dbReference type="Proteomes" id="UP000481043"/>
    </source>
</evidence>
<dbReference type="EMBL" id="JAAIWM010000007">
    <property type="protein sequence ID" value="NEY73517.1"/>
    <property type="molecule type" value="Genomic_DNA"/>
</dbReference>
<keyword evidence="5" id="KW-1185">Reference proteome</keyword>
<dbReference type="Proteomes" id="UP000481043">
    <property type="component" value="Unassembled WGS sequence"/>
</dbReference>
<dbReference type="Pfam" id="PF00583">
    <property type="entry name" value="Acetyltransf_1"/>
    <property type="match status" value="1"/>
</dbReference>
<evidence type="ECO:0000259" key="3">
    <source>
        <dbReference type="PROSITE" id="PS51186"/>
    </source>
</evidence>
<feature type="domain" description="N-acetyltransferase" evidence="3">
    <location>
        <begin position="2"/>
        <end position="170"/>
    </location>
</feature>
<organism evidence="4 5">
    <name type="scientific">Bacillus mesophilus</name>
    <dbReference type="NCBI Taxonomy" id="1808955"/>
    <lineage>
        <taxon>Bacteria</taxon>
        <taxon>Bacillati</taxon>
        <taxon>Bacillota</taxon>
        <taxon>Bacilli</taxon>
        <taxon>Bacillales</taxon>
        <taxon>Bacillaceae</taxon>
        <taxon>Bacillus</taxon>
    </lineage>
</organism>
<dbReference type="PROSITE" id="PS51186">
    <property type="entry name" value="GNAT"/>
    <property type="match status" value="1"/>
</dbReference>
<comment type="caution">
    <text evidence="4">The sequence shown here is derived from an EMBL/GenBank/DDBJ whole genome shotgun (WGS) entry which is preliminary data.</text>
</comment>
<sequence length="288" mass="32616">MLKVKKMSDCTFSEIHRVWNEAFSNYSLNFQITVDQLSSMIGKKDLLPSCSFIAFDGDRPVGFVFNAVKVINGVKMAWNGGTGVSPDYQGRGIGKLIMEATMDIYQKELVEMATLEVITDNIHAVSLYERWGYETVHTSVSFSIDGKGNEINGEEYILTKGTVLDVKSLDFYNHQVAWESMCENIFNGSSMIIANQAGTPLGYALYKPYIGTNRQENIILFQLETNPTLSIEDQDMAFHRLVDCVFKRGVSGRTGDFISANDRAFTMLYERGFQRIASRYIMYKRMYG</sequence>
<protein>
    <submittedName>
        <fullName evidence="4">GNAT family N-acetyltransferase</fullName>
    </submittedName>
</protein>
<dbReference type="InterPro" id="IPR016181">
    <property type="entry name" value="Acyl_CoA_acyltransferase"/>
</dbReference>
<dbReference type="RefSeq" id="WP_163181123.1">
    <property type="nucleotide sequence ID" value="NZ_JAAIWM010000007.1"/>
</dbReference>
<evidence type="ECO:0000256" key="1">
    <source>
        <dbReference type="ARBA" id="ARBA00022679"/>
    </source>
</evidence>